<reference evidence="1" key="2">
    <citation type="journal article" date="2015" name="Data Brief">
        <title>Shoot transcriptome of the giant reed, Arundo donax.</title>
        <authorList>
            <person name="Barrero R.A."/>
            <person name="Guerrero F.D."/>
            <person name="Moolhuijzen P."/>
            <person name="Goolsby J.A."/>
            <person name="Tidwell J."/>
            <person name="Bellgard S.E."/>
            <person name="Bellgard M.I."/>
        </authorList>
    </citation>
    <scope>NUCLEOTIDE SEQUENCE</scope>
    <source>
        <tissue evidence="1">Shoot tissue taken approximately 20 cm above the soil surface</tissue>
    </source>
</reference>
<accession>A0A0A8YZU1</accession>
<organism evidence="1">
    <name type="scientific">Arundo donax</name>
    <name type="common">Giant reed</name>
    <name type="synonym">Donax arundinaceus</name>
    <dbReference type="NCBI Taxonomy" id="35708"/>
    <lineage>
        <taxon>Eukaryota</taxon>
        <taxon>Viridiplantae</taxon>
        <taxon>Streptophyta</taxon>
        <taxon>Embryophyta</taxon>
        <taxon>Tracheophyta</taxon>
        <taxon>Spermatophyta</taxon>
        <taxon>Magnoliopsida</taxon>
        <taxon>Liliopsida</taxon>
        <taxon>Poales</taxon>
        <taxon>Poaceae</taxon>
        <taxon>PACMAD clade</taxon>
        <taxon>Arundinoideae</taxon>
        <taxon>Arundineae</taxon>
        <taxon>Arundo</taxon>
    </lineage>
</organism>
<dbReference type="EMBL" id="GBRH01266927">
    <property type="protein sequence ID" value="JAD30968.1"/>
    <property type="molecule type" value="Transcribed_RNA"/>
</dbReference>
<reference evidence="1" key="1">
    <citation type="submission" date="2014-09" db="EMBL/GenBank/DDBJ databases">
        <authorList>
            <person name="Magalhaes I.L.F."/>
            <person name="Oliveira U."/>
            <person name="Santos F.R."/>
            <person name="Vidigal T.H.D.A."/>
            <person name="Brescovit A.D."/>
            <person name="Santos A.J."/>
        </authorList>
    </citation>
    <scope>NUCLEOTIDE SEQUENCE</scope>
    <source>
        <tissue evidence="1">Shoot tissue taken approximately 20 cm above the soil surface</tissue>
    </source>
</reference>
<sequence length="18" mass="2284">MKQRSNQRRNHRSGQLWT</sequence>
<evidence type="ECO:0000313" key="1">
    <source>
        <dbReference type="EMBL" id="JAD30968.1"/>
    </source>
</evidence>
<name>A0A0A8YZU1_ARUDO</name>
<proteinExistence type="predicted"/>
<dbReference type="AlphaFoldDB" id="A0A0A8YZU1"/>
<protein>
    <submittedName>
        <fullName evidence="1">Uncharacterized protein</fullName>
    </submittedName>
</protein>